<accession>A0A1M7JLP8</accession>
<dbReference type="STRING" id="134849.SAMN05443668_101840"/>
<dbReference type="EMBL" id="FRCS01000001">
    <property type="protein sequence ID" value="SHM53855.1"/>
    <property type="molecule type" value="Genomic_DNA"/>
</dbReference>
<dbReference type="AlphaFoldDB" id="A0A1M7JLP8"/>
<dbReference type="Proteomes" id="UP000184440">
    <property type="component" value="Unassembled WGS sequence"/>
</dbReference>
<dbReference type="OrthoDB" id="9946284at2"/>
<gene>
    <name evidence="1" type="ORF">SAMN05443668_101840</name>
</gene>
<evidence type="ECO:0000313" key="1">
    <source>
        <dbReference type="EMBL" id="SHM53855.1"/>
    </source>
</evidence>
<proteinExistence type="predicted"/>
<sequence length="79" mass="8380">MDDESRETTVVVEFVRAPSGLDGPARVTRRHGILGRTQIVDAAELDAVGLDAVVGPPGGDLKWLVKLVPALLVAMAPRH</sequence>
<evidence type="ECO:0000313" key="2">
    <source>
        <dbReference type="Proteomes" id="UP000184440"/>
    </source>
</evidence>
<dbReference type="RefSeq" id="WP_073251508.1">
    <property type="nucleotide sequence ID" value="NZ_FRCS01000001.1"/>
</dbReference>
<organism evidence="1 2">
    <name type="scientific">Cryptosporangium aurantiacum</name>
    <dbReference type="NCBI Taxonomy" id="134849"/>
    <lineage>
        <taxon>Bacteria</taxon>
        <taxon>Bacillati</taxon>
        <taxon>Actinomycetota</taxon>
        <taxon>Actinomycetes</taxon>
        <taxon>Cryptosporangiales</taxon>
        <taxon>Cryptosporangiaceae</taxon>
        <taxon>Cryptosporangium</taxon>
    </lineage>
</organism>
<keyword evidence="2" id="KW-1185">Reference proteome</keyword>
<name>A0A1M7JLP8_9ACTN</name>
<reference evidence="1 2" key="1">
    <citation type="submission" date="2016-11" db="EMBL/GenBank/DDBJ databases">
        <authorList>
            <person name="Jaros S."/>
            <person name="Januszkiewicz K."/>
            <person name="Wedrychowicz H."/>
        </authorList>
    </citation>
    <scope>NUCLEOTIDE SEQUENCE [LARGE SCALE GENOMIC DNA]</scope>
    <source>
        <strain evidence="1 2">DSM 46144</strain>
    </source>
</reference>
<protein>
    <submittedName>
        <fullName evidence="1">Uncharacterized protein</fullName>
    </submittedName>
</protein>